<evidence type="ECO:0000313" key="5">
    <source>
        <dbReference type="Proteomes" id="UP000554004"/>
    </source>
</evidence>
<dbReference type="Proteomes" id="UP000554004">
    <property type="component" value="Unassembled WGS sequence"/>
</dbReference>
<dbReference type="EMBL" id="JAAZAL010000126">
    <property type="protein sequence ID" value="NLE31332.1"/>
    <property type="molecule type" value="Genomic_DNA"/>
</dbReference>
<protein>
    <submittedName>
        <fullName evidence="4">Cold shock domain-containing protein</fullName>
    </submittedName>
</protein>
<keyword evidence="2" id="KW-0963">Cytoplasm</keyword>
<comment type="caution">
    <text evidence="4">The sequence shown here is derived from an EMBL/GenBank/DDBJ whole genome shotgun (WGS) entry which is preliminary data.</text>
</comment>
<evidence type="ECO:0000259" key="3">
    <source>
        <dbReference type="PROSITE" id="PS51857"/>
    </source>
</evidence>
<dbReference type="InterPro" id="IPR012156">
    <property type="entry name" value="Cold_shock_CspA"/>
</dbReference>
<comment type="subcellular location">
    <subcellularLocation>
        <location evidence="1">Cytoplasm</location>
    </subcellularLocation>
</comment>
<dbReference type="SUPFAM" id="SSF50249">
    <property type="entry name" value="Nucleic acid-binding proteins"/>
    <property type="match status" value="1"/>
</dbReference>
<dbReference type="GO" id="GO:0005737">
    <property type="term" value="C:cytoplasm"/>
    <property type="evidence" value="ECO:0007669"/>
    <property type="project" value="UniProtKB-SubCell"/>
</dbReference>
<feature type="domain" description="CSD" evidence="3">
    <location>
        <begin position="1"/>
        <end position="66"/>
    </location>
</feature>
<dbReference type="GO" id="GO:0003676">
    <property type="term" value="F:nucleic acid binding"/>
    <property type="evidence" value="ECO:0007669"/>
    <property type="project" value="InterPro"/>
</dbReference>
<name>A0A847EUC6_9BACT</name>
<dbReference type="PROSITE" id="PS51857">
    <property type="entry name" value="CSD_2"/>
    <property type="match status" value="1"/>
</dbReference>
<evidence type="ECO:0000313" key="4">
    <source>
        <dbReference type="EMBL" id="NLE31332.1"/>
    </source>
</evidence>
<sequence>MEQGTVKTVTDKGFGFITKEGSEKDIFYHENSLEGDLAVRKLKVGDVVTYDVEETPKGLNATNIKLLEE</sequence>
<dbReference type="Gene3D" id="2.40.50.140">
    <property type="entry name" value="Nucleic acid-binding proteins"/>
    <property type="match status" value="1"/>
</dbReference>
<dbReference type="PIRSF" id="PIRSF002599">
    <property type="entry name" value="Cold_shock_A"/>
    <property type="match status" value="1"/>
</dbReference>
<dbReference type="CDD" id="cd04458">
    <property type="entry name" value="CSP_CDS"/>
    <property type="match status" value="1"/>
</dbReference>
<reference evidence="4 5" key="1">
    <citation type="journal article" date="2020" name="Biotechnol. Biofuels">
        <title>New insights from the biogas microbiome by comprehensive genome-resolved metagenomics of nearly 1600 species originating from multiple anaerobic digesters.</title>
        <authorList>
            <person name="Campanaro S."/>
            <person name="Treu L."/>
            <person name="Rodriguez-R L.M."/>
            <person name="Kovalovszki A."/>
            <person name="Ziels R.M."/>
            <person name="Maus I."/>
            <person name="Zhu X."/>
            <person name="Kougias P.G."/>
            <person name="Basile A."/>
            <person name="Luo G."/>
            <person name="Schluter A."/>
            <person name="Konstantinidis K.T."/>
            <person name="Angelidaki I."/>
        </authorList>
    </citation>
    <scope>NUCLEOTIDE SEQUENCE [LARGE SCALE GENOMIC DNA]</scope>
    <source>
        <strain evidence="4">AS06rmzACSIP_421</strain>
    </source>
</reference>
<dbReference type="InterPro" id="IPR011129">
    <property type="entry name" value="CSD"/>
</dbReference>
<evidence type="ECO:0000256" key="2">
    <source>
        <dbReference type="ARBA" id="ARBA00022490"/>
    </source>
</evidence>
<dbReference type="InterPro" id="IPR002059">
    <property type="entry name" value="CSP_DNA-bd"/>
</dbReference>
<dbReference type="SMART" id="SM00357">
    <property type="entry name" value="CSP"/>
    <property type="match status" value="1"/>
</dbReference>
<evidence type="ECO:0000256" key="1">
    <source>
        <dbReference type="ARBA" id="ARBA00004496"/>
    </source>
</evidence>
<dbReference type="Pfam" id="PF00313">
    <property type="entry name" value="CSD"/>
    <property type="match status" value="1"/>
</dbReference>
<dbReference type="InterPro" id="IPR012340">
    <property type="entry name" value="NA-bd_OB-fold"/>
</dbReference>
<dbReference type="AlphaFoldDB" id="A0A847EUC6"/>
<accession>A0A847EUC6</accession>
<proteinExistence type="predicted"/>
<organism evidence="4 5">
    <name type="scientific">Candidatus Dojkabacteria bacterium</name>
    <dbReference type="NCBI Taxonomy" id="2099670"/>
    <lineage>
        <taxon>Bacteria</taxon>
        <taxon>Candidatus Dojkabacteria</taxon>
    </lineage>
</organism>
<gene>
    <name evidence="4" type="ORF">GX618_03630</name>
</gene>